<dbReference type="OrthoDB" id="7777654at2759"/>
<evidence type="ECO:0000313" key="8">
    <source>
        <dbReference type="EMBL" id="RMJ03460.1"/>
    </source>
</evidence>
<dbReference type="STRING" id="2010991.A0A3M2RDS3"/>
<comment type="cofactor">
    <cofactor evidence="1 6">
        <name>FAD</name>
        <dbReference type="ChEBI" id="CHEBI:57692"/>
    </cofactor>
</comment>
<dbReference type="InterPro" id="IPR036188">
    <property type="entry name" value="FAD/NAD-bd_sf"/>
</dbReference>
<proteinExistence type="inferred from homology"/>
<sequence>MLSRSLVCPTRLSRTSRVHNPQYNYAHFVKYDAMSVLDRLEQCKDQLSRNQYEFIVANVVGMGGTDMSSISYFDQLHRWALCGGREAVEYVNHNVRYKLKCGQSGLARCLFDHSLKTGNLSYSFSTPIHSINHSAASCVTANCTDGRVFSARKLICTIPLMLLKDLVFVPQLPPLKAGGIAQGRQNIVRKVHIQAEGKKWRSWSANRVSWTDGKVSRDPSAFMALGELHSASGEDSNLVFFAAGNIDPVAQPAQQVAETENLHPDMKVKRMVAIDWEKDPYSKGGWACHSPGYLTKCLTALQAPVGNLKFASGDYPDGWRGYIDGAIESGMLAAKEVDDELRDGQAGLAKL</sequence>
<reference evidence="8 9" key="1">
    <citation type="submission" date="2017-06" db="EMBL/GenBank/DDBJ databases">
        <title>Comparative genomic analysis of Ambrosia Fusariam Clade fungi.</title>
        <authorList>
            <person name="Stajich J.E."/>
            <person name="Carrillo J."/>
            <person name="Kijimoto T."/>
            <person name="Eskalen A."/>
            <person name="O'Donnell K."/>
            <person name="Kasson M."/>
        </authorList>
    </citation>
    <scope>NUCLEOTIDE SEQUENCE [LARGE SCALE GENOMIC DNA]</scope>
    <source>
        <strain evidence="8">UCR3666</strain>
    </source>
</reference>
<dbReference type="EMBL" id="NKUJ01000519">
    <property type="protein sequence ID" value="RMJ03460.1"/>
    <property type="molecule type" value="Genomic_DNA"/>
</dbReference>
<evidence type="ECO:0000259" key="7">
    <source>
        <dbReference type="Pfam" id="PF01593"/>
    </source>
</evidence>
<protein>
    <recommendedName>
        <fullName evidence="6">Amine oxidase</fullName>
        <ecNumber evidence="6">1.4.3.-</ecNumber>
    </recommendedName>
</protein>
<gene>
    <name evidence="8" type="ORF">CDV36_015021</name>
</gene>
<comment type="caution">
    <text evidence="8">The sequence shown here is derived from an EMBL/GenBank/DDBJ whole genome shotgun (WGS) entry which is preliminary data.</text>
</comment>
<dbReference type="SUPFAM" id="SSF51905">
    <property type="entry name" value="FAD/NAD(P)-binding domain"/>
    <property type="match status" value="1"/>
</dbReference>
<accession>A0A3M2RDS3</accession>
<evidence type="ECO:0000256" key="6">
    <source>
        <dbReference type="RuleBase" id="RU362067"/>
    </source>
</evidence>
<dbReference type="AlphaFoldDB" id="A0A3M2RDS3"/>
<organism evidence="8 9">
    <name type="scientific">Fusarium kuroshium</name>
    <dbReference type="NCBI Taxonomy" id="2010991"/>
    <lineage>
        <taxon>Eukaryota</taxon>
        <taxon>Fungi</taxon>
        <taxon>Dikarya</taxon>
        <taxon>Ascomycota</taxon>
        <taxon>Pezizomycotina</taxon>
        <taxon>Sordariomycetes</taxon>
        <taxon>Hypocreomycetidae</taxon>
        <taxon>Hypocreales</taxon>
        <taxon>Nectriaceae</taxon>
        <taxon>Fusarium</taxon>
        <taxon>Fusarium solani species complex</taxon>
    </lineage>
</organism>
<evidence type="ECO:0000256" key="3">
    <source>
        <dbReference type="ARBA" id="ARBA00023002"/>
    </source>
</evidence>
<dbReference type="InterPro" id="IPR002937">
    <property type="entry name" value="Amino_oxidase"/>
</dbReference>
<dbReference type="InterPro" id="IPR001613">
    <property type="entry name" value="Flavin_amine_oxidase"/>
</dbReference>
<evidence type="ECO:0000256" key="5">
    <source>
        <dbReference type="PIRSR" id="PIRSR601613-1"/>
    </source>
</evidence>
<keyword evidence="3 6" id="KW-0560">Oxidoreductase</keyword>
<dbReference type="PANTHER" id="PTHR43563:SF1">
    <property type="entry name" value="AMINE OXIDASE [FLAVIN-CONTAINING] B"/>
    <property type="match status" value="1"/>
</dbReference>
<dbReference type="Gene3D" id="3.50.50.60">
    <property type="entry name" value="FAD/NAD(P)-binding domain"/>
    <property type="match status" value="1"/>
</dbReference>
<comment type="catalytic activity">
    <reaction evidence="4">
        <text>a secondary aliphatic amine + O2 + H2O = a primary amine + an aldehyde + H2O2</text>
        <dbReference type="Rhea" id="RHEA:26414"/>
        <dbReference type="ChEBI" id="CHEBI:15377"/>
        <dbReference type="ChEBI" id="CHEBI:15379"/>
        <dbReference type="ChEBI" id="CHEBI:16240"/>
        <dbReference type="ChEBI" id="CHEBI:17478"/>
        <dbReference type="ChEBI" id="CHEBI:58855"/>
        <dbReference type="ChEBI" id="CHEBI:65296"/>
        <dbReference type="EC" id="1.4.3.4"/>
    </reaction>
</comment>
<dbReference type="EC" id="1.4.3.-" evidence="6"/>
<dbReference type="PRINTS" id="PR00757">
    <property type="entry name" value="AMINEOXDASEF"/>
</dbReference>
<evidence type="ECO:0000256" key="4">
    <source>
        <dbReference type="ARBA" id="ARBA00048448"/>
    </source>
</evidence>
<feature type="binding site" evidence="5">
    <location>
        <position position="240"/>
    </location>
    <ligand>
        <name>substrate</name>
    </ligand>
</feature>
<keyword evidence="6" id="KW-0274">FAD</keyword>
<evidence type="ECO:0000256" key="2">
    <source>
        <dbReference type="ARBA" id="ARBA00005995"/>
    </source>
</evidence>
<dbReference type="Proteomes" id="UP000277212">
    <property type="component" value="Unassembled WGS sequence"/>
</dbReference>
<evidence type="ECO:0000313" key="9">
    <source>
        <dbReference type="Proteomes" id="UP000277212"/>
    </source>
</evidence>
<dbReference type="Pfam" id="PF01593">
    <property type="entry name" value="Amino_oxidase"/>
    <property type="match status" value="1"/>
</dbReference>
<dbReference type="InterPro" id="IPR050703">
    <property type="entry name" value="Flavin_MAO"/>
</dbReference>
<evidence type="ECO:0000256" key="1">
    <source>
        <dbReference type="ARBA" id="ARBA00001974"/>
    </source>
</evidence>
<feature type="domain" description="Amine oxidase" evidence="7">
    <location>
        <begin position="51"/>
        <end position="337"/>
    </location>
</feature>
<dbReference type="Gene3D" id="3.90.660.10">
    <property type="match status" value="2"/>
</dbReference>
<name>A0A3M2RDS3_9HYPO</name>
<comment type="similarity">
    <text evidence="2 6">Belongs to the flavin monoamine oxidase family.</text>
</comment>
<dbReference type="PANTHER" id="PTHR43563">
    <property type="entry name" value="AMINE OXIDASE"/>
    <property type="match status" value="1"/>
</dbReference>
<keyword evidence="6" id="KW-0285">Flavoprotein</keyword>
<keyword evidence="9" id="KW-1185">Reference proteome</keyword>
<dbReference type="GO" id="GO:0097621">
    <property type="term" value="F:monoamine oxidase activity"/>
    <property type="evidence" value="ECO:0007669"/>
    <property type="project" value="UniProtKB-EC"/>
</dbReference>